<reference evidence="14 15" key="1">
    <citation type="submission" date="2020-04" db="EMBL/GenBank/DDBJ databases">
        <authorList>
            <person name="Alioto T."/>
            <person name="Alioto T."/>
            <person name="Gomez Garrido J."/>
        </authorList>
    </citation>
    <scope>NUCLEOTIDE SEQUENCE [LARGE SCALE GENOMIC DNA]</scope>
</reference>
<evidence type="ECO:0000256" key="3">
    <source>
        <dbReference type="ARBA" id="ARBA00022475"/>
    </source>
</evidence>
<feature type="transmembrane region" description="Helical" evidence="12">
    <location>
        <begin position="109"/>
        <end position="136"/>
    </location>
</feature>
<feature type="region of interest" description="Disordered" evidence="11">
    <location>
        <begin position="20"/>
        <end position="39"/>
    </location>
</feature>
<comment type="subcellular location">
    <subcellularLocation>
        <location evidence="1">Cell membrane</location>
        <topology evidence="1">Multi-pass membrane protein</topology>
    </subcellularLocation>
</comment>
<keyword evidence="15" id="KW-1185">Reference proteome</keyword>
<dbReference type="InterPro" id="IPR000276">
    <property type="entry name" value="GPCR_Rhodpsn"/>
</dbReference>
<dbReference type="Gene3D" id="1.20.1070.10">
    <property type="entry name" value="Rhodopsin 7-helix transmembrane proteins"/>
    <property type="match status" value="1"/>
</dbReference>
<dbReference type="PANTHER" id="PTHR24228">
    <property type="entry name" value="B2 BRADYKININ RECEPTOR/ANGIOTENSIN II RECEPTOR"/>
    <property type="match status" value="1"/>
</dbReference>
<evidence type="ECO:0000313" key="15">
    <source>
        <dbReference type="Proteomes" id="UP000494165"/>
    </source>
</evidence>
<keyword evidence="7 12" id="KW-0472">Membrane</keyword>
<sequence length="463" mass="52512">MGARLRSVLVLDAAAAFEPECQSTRRRSHRTPAADAQHEPRHAPNLTLIVTFYRHPDHWKIRKTRQHHAMDSNLTGPSSPRTQAWTDSFQDYNLTVMQDVELSKFPRALLTFSSVITILILIVGVLGNSLTIWALLRCPRVRNVAAVFIISLCVADLLFCVLVLPFSASRFLHGTWVHGMTMCVLFPFMRYGNIGVSLLSIAMITINRYVMIAHHNMYARVYRKHWIACMIAFCWIFSYGMQMPTLLGVWGSFGYDNKLGTCSILEDAQGRSSKAALFIIAFVVPCLVIILCYTRIFLVVHESEQRMRQHASTSRAPGGNEKENKRKRNEWRITKMVLAIFLSFLVCYLPITIVKIADKHANWPGLHVLGYLLLYLSACINPLIYVIMNKQYRQAYKTVLRCQRGRLLSFTHGPDTSQQGGERKNTSCTALQTFPLTEMARAELQPNPDVAGVNSPESDGWQC</sequence>
<dbReference type="SMART" id="SM01381">
    <property type="entry name" value="7TM_GPCR_Srsx"/>
    <property type="match status" value="1"/>
</dbReference>
<keyword evidence="4 10" id="KW-0812">Transmembrane</keyword>
<feature type="transmembrane region" description="Helical" evidence="12">
    <location>
        <begin position="226"/>
        <end position="250"/>
    </location>
</feature>
<comment type="similarity">
    <text evidence="2 10">Belongs to the G-protein coupled receptor 1 family.</text>
</comment>
<dbReference type="PANTHER" id="PTHR24228:SF63">
    <property type="entry name" value="G-PROTEIN COUPLED RECEPTOR MOODY"/>
    <property type="match status" value="1"/>
</dbReference>
<protein>
    <recommendedName>
        <fullName evidence="13">G-protein coupled receptors family 1 profile domain-containing protein</fullName>
    </recommendedName>
</protein>
<dbReference type="EMBL" id="CADEPI010000198">
    <property type="protein sequence ID" value="CAB3379959.1"/>
    <property type="molecule type" value="Genomic_DNA"/>
</dbReference>
<dbReference type="FunFam" id="1.20.1070.10:FF:000312">
    <property type="entry name" value="protein trapped in endoderm-1"/>
    <property type="match status" value="1"/>
</dbReference>
<evidence type="ECO:0000256" key="7">
    <source>
        <dbReference type="ARBA" id="ARBA00023136"/>
    </source>
</evidence>
<dbReference type="SUPFAM" id="SSF81321">
    <property type="entry name" value="Family A G protein-coupled receptor-like"/>
    <property type="match status" value="1"/>
</dbReference>
<evidence type="ECO:0000256" key="6">
    <source>
        <dbReference type="ARBA" id="ARBA00023040"/>
    </source>
</evidence>
<feature type="transmembrane region" description="Helical" evidence="12">
    <location>
        <begin position="188"/>
        <end position="206"/>
    </location>
</feature>
<name>A0A8S1DF93_9INSE</name>
<evidence type="ECO:0000256" key="11">
    <source>
        <dbReference type="SAM" id="MobiDB-lite"/>
    </source>
</evidence>
<evidence type="ECO:0000256" key="2">
    <source>
        <dbReference type="ARBA" id="ARBA00010663"/>
    </source>
</evidence>
<gene>
    <name evidence="14" type="ORF">CLODIP_2_CD09110</name>
</gene>
<accession>A0A8S1DF93</accession>
<feature type="transmembrane region" description="Helical" evidence="12">
    <location>
        <begin position="275"/>
        <end position="298"/>
    </location>
</feature>
<dbReference type="Proteomes" id="UP000494165">
    <property type="component" value="Unassembled WGS sequence"/>
</dbReference>
<dbReference type="CDD" id="cd15210">
    <property type="entry name" value="7tmA_GPR84-like"/>
    <property type="match status" value="1"/>
</dbReference>
<dbReference type="GO" id="GO:0004930">
    <property type="term" value="F:G protein-coupled receptor activity"/>
    <property type="evidence" value="ECO:0007669"/>
    <property type="project" value="UniProtKB-KW"/>
</dbReference>
<evidence type="ECO:0000256" key="12">
    <source>
        <dbReference type="SAM" id="Phobius"/>
    </source>
</evidence>
<comment type="caution">
    <text evidence="14">The sequence shown here is derived from an EMBL/GenBank/DDBJ whole genome shotgun (WGS) entry which is preliminary data.</text>
</comment>
<dbReference type="PROSITE" id="PS50262">
    <property type="entry name" value="G_PROTEIN_RECEP_F1_2"/>
    <property type="match status" value="1"/>
</dbReference>
<dbReference type="PRINTS" id="PR00237">
    <property type="entry name" value="GPCRRHODOPSN"/>
</dbReference>
<keyword evidence="9 10" id="KW-0807">Transducer</keyword>
<evidence type="ECO:0000256" key="1">
    <source>
        <dbReference type="ARBA" id="ARBA00004651"/>
    </source>
</evidence>
<evidence type="ECO:0000256" key="9">
    <source>
        <dbReference type="ARBA" id="ARBA00023224"/>
    </source>
</evidence>
<organism evidence="14 15">
    <name type="scientific">Cloeon dipterum</name>
    <dbReference type="NCBI Taxonomy" id="197152"/>
    <lineage>
        <taxon>Eukaryota</taxon>
        <taxon>Metazoa</taxon>
        <taxon>Ecdysozoa</taxon>
        <taxon>Arthropoda</taxon>
        <taxon>Hexapoda</taxon>
        <taxon>Insecta</taxon>
        <taxon>Pterygota</taxon>
        <taxon>Palaeoptera</taxon>
        <taxon>Ephemeroptera</taxon>
        <taxon>Pisciforma</taxon>
        <taxon>Baetidae</taxon>
        <taxon>Cloeon</taxon>
    </lineage>
</organism>
<feature type="transmembrane region" description="Helical" evidence="12">
    <location>
        <begin position="368"/>
        <end position="388"/>
    </location>
</feature>
<keyword evidence="8 10" id="KW-0675">Receptor</keyword>
<feature type="domain" description="G-protein coupled receptors family 1 profile" evidence="13">
    <location>
        <begin position="127"/>
        <end position="385"/>
    </location>
</feature>
<evidence type="ECO:0000256" key="10">
    <source>
        <dbReference type="RuleBase" id="RU000688"/>
    </source>
</evidence>
<feature type="transmembrane region" description="Helical" evidence="12">
    <location>
        <begin position="336"/>
        <end position="356"/>
    </location>
</feature>
<keyword evidence="6 10" id="KW-0297">G-protein coupled receptor</keyword>
<dbReference type="GO" id="GO:0005886">
    <property type="term" value="C:plasma membrane"/>
    <property type="evidence" value="ECO:0007669"/>
    <property type="project" value="UniProtKB-SubCell"/>
</dbReference>
<evidence type="ECO:0000256" key="4">
    <source>
        <dbReference type="ARBA" id="ARBA00022692"/>
    </source>
</evidence>
<dbReference type="PROSITE" id="PS00237">
    <property type="entry name" value="G_PROTEIN_RECEP_F1_1"/>
    <property type="match status" value="1"/>
</dbReference>
<evidence type="ECO:0000256" key="5">
    <source>
        <dbReference type="ARBA" id="ARBA00022989"/>
    </source>
</evidence>
<dbReference type="InterPro" id="IPR017452">
    <property type="entry name" value="GPCR_Rhodpsn_7TM"/>
</dbReference>
<dbReference type="AlphaFoldDB" id="A0A8S1DF93"/>
<dbReference type="Pfam" id="PF00001">
    <property type="entry name" value="7tm_1"/>
    <property type="match status" value="1"/>
</dbReference>
<evidence type="ECO:0000313" key="14">
    <source>
        <dbReference type="EMBL" id="CAB3379959.1"/>
    </source>
</evidence>
<proteinExistence type="inferred from homology"/>
<evidence type="ECO:0000259" key="13">
    <source>
        <dbReference type="PROSITE" id="PS50262"/>
    </source>
</evidence>
<keyword evidence="3" id="KW-1003">Cell membrane</keyword>
<feature type="transmembrane region" description="Helical" evidence="12">
    <location>
        <begin position="143"/>
        <end position="168"/>
    </location>
</feature>
<keyword evidence="5 12" id="KW-1133">Transmembrane helix</keyword>
<evidence type="ECO:0000256" key="8">
    <source>
        <dbReference type="ARBA" id="ARBA00023170"/>
    </source>
</evidence>
<dbReference type="OrthoDB" id="10044919at2759"/>